<keyword evidence="2" id="KW-0645">Protease</keyword>
<keyword evidence="5" id="KW-0862">Zinc</keyword>
<evidence type="ECO:0000313" key="14">
    <source>
        <dbReference type="Proteomes" id="UP000446657"/>
    </source>
</evidence>
<dbReference type="SUPFAM" id="SSF102712">
    <property type="entry name" value="JAB1/MPN domain"/>
    <property type="match status" value="1"/>
</dbReference>
<evidence type="ECO:0000256" key="5">
    <source>
        <dbReference type="ARBA" id="ARBA00022833"/>
    </source>
</evidence>
<feature type="domain" description="MPN" evidence="8">
    <location>
        <begin position="117"/>
        <end position="239"/>
    </location>
</feature>
<dbReference type="InterPro" id="IPR001405">
    <property type="entry name" value="UPF0758"/>
</dbReference>
<dbReference type="InterPro" id="IPR020891">
    <property type="entry name" value="UPF0758_CS"/>
</dbReference>
<dbReference type="OrthoDB" id="9804482at2"/>
<evidence type="ECO:0000313" key="9">
    <source>
        <dbReference type="EMBL" id="CRL38075.1"/>
    </source>
</evidence>
<dbReference type="EMBL" id="WNAL01000001">
    <property type="protein sequence ID" value="MTR80152.1"/>
    <property type="molecule type" value="Genomic_DNA"/>
</dbReference>
<dbReference type="GO" id="GO:0046872">
    <property type="term" value="F:metal ion binding"/>
    <property type="evidence" value="ECO:0007669"/>
    <property type="project" value="UniProtKB-KW"/>
</dbReference>
<dbReference type="GO" id="GO:0008237">
    <property type="term" value="F:metallopeptidase activity"/>
    <property type="evidence" value="ECO:0007669"/>
    <property type="project" value="UniProtKB-KW"/>
</dbReference>
<dbReference type="PANTHER" id="PTHR30471">
    <property type="entry name" value="DNA REPAIR PROTEIN RADC"/>
    <property type="match status" value="1"/>
</dbReference>
<evidence type="ECO:0000313" key="13">
    <source>
        <dbReference type="Proteomes" id="UP000095495"/>
    </source>
</evidence>
<dbReference type="NCBIfam" id="TIGR00608">
    <property type="entry name" value="radc"/>
    <property type="match status" value="1"/>
</dbReference>
<accession>A0A0M6WLS8</accession>
<dbReference type="InterPro" id="IPR046778">
    <property type="entry name" value="UPF0758_N"/>
</dbReference>
<dbReference type="PROSITE" id="PS50249">
    <property type="entry name" value="MPN"/>
    <property type="match status" value="1"/>
</dbReference>
<proteinExistence type="inferred from homology"/>
<organism evidence="9 12">
    <name type="scientific">Roseburia faecis</name>
    <dbReference type="NCBI Taxonomy" id="301302"/>
    <lineage>
        <taxon>Bacteria</taxon>
        <taxon>Bacillati</taxon>
        <taxon>Bacillota</taxon>
        <taxon>Clostridia</taxon>
        <taxon>Lachnospirales</taxon>
        <taxon>Lachnospiraceae</taxon>
        <taxon>Roseburia</taxon>
    </lineage>
</organism>
<dbReference type="STRING" id="301302.ERS852420_00609"/>
<dbReference type="Proteomes" id="UP000095495">
    <property type="component" value="Unassembled WGS sequence"/>
</dbReference>
<dbReference type="InterPro" id="IPR037518">
    <property type="entry name" value="MPN"/>
</dbReference>
<evidence type="ECO:0000256" key="3">
    <source>
        <dbReference type="ARBA" id="ARBA00022723"/>
    </source>
</evidence>
<evidence type="ECO:0000256" key="4">
    <source>
        <dbReference type="ARBA" id="ARBA00022801"/>
    </source>
</evidence>
<dbReference type="CDD" id="cd08071">
    <property type="entry name" value="MPN_DUF2466"/>
    <property type="match status" value="1"/>
</dbReference>
<evidence type="ECO:0000256" key="2">
    <source>
        <dbReference type="ARBA" id="ARBA00022670"/>
    </source>
</evidence>
<name>A0A0M6WLS8_9FIRM</name>
<keyword evidence="4" id="KW-0378">Hydrolase</keyword>
<dbReference type="Proteomes" id="UP000049979">
    <property type="component" value="Unassembled WGS sequence"/>
</dbReference>
<dbReference type="Proteomes" id="UP000446657">
    <property type="component" value="Unassembled WGS sequence"/>
</dbReference>
<keyword evidence="12" id="KW-1185">Reference proteome</keyword>
<keyword evidence="6" id="KW-0482">Metalloprotease</keyword>
<sequence>MWLRKSRKEPVLSHISMKNLPESERPYERFQILGAEALSDAELLAIILKTGTKDYTALDLARDLLSECQGNLLNLYEIGYEQLLERRGIGPVKATQLKAIAELSKRIARTGRGYHLSMNCPSSIADYYMEELRHRREEAFMAAFFDSKCKFLGDSVIATGSISYAYVSPMELFRKALLRNAVMIVILHNHPSGDPTPSTEDKKLTEQIRAGASVLGLTLADHIVIGDQQYFSFRENKLL</sequence>
<comment type="similarity">
    <text evidence="1 7">Belongs to the UPF0758 family.</text>
</comment>
<dbReference type="EMBL" id="CYXV01000002">
    <property type="protein sequence ID" value="CUM77681.1"/>
    <property type="molecule type" value="Genomic_DNA"/>
</dbReference>
<evidence type="ECO:0000256" key="1">
    <source>
        <dbReference type="ARBA" id="ARBA00010243"/>
    </source>
</evidence>
<evidence type="ECO:0000313" key="10">
    <source>
        <dbReference type="EMBL" id="CUM77681.1"/>
    </source>
</evidence>
<dbReference type="Pfam" id="PF20582">
    <property type="entry name" value="UPF0758_N"/>
    <property type="match status" value="1"/>
</dbReference>
<dbReference type="SUPFAM" id="SSF47781">
    <property type="entry name" value="RuvA domain 2-like"/>
    <property type="match status" value="1"/>
</dbReference>
<protein>
    <submittedName>
        <fullName evidence="9 10">DNA repair protein</fullName>
    </submittedName>
</protein>
<evidence type="ECO:0000259" key="8">
    <source>
        <dbReference type="PROSITE" id="PS50249"/>
    </source>
</evidence>
<dbReference type="GO" id="GO:0006508">
    <property type="term" value="P:proteolysis"/>
    <property type="evidence" value="ECO:0007669"/>
    <property type="project" value="UniProtKB-KW"/>
</dbReference>
<dbReference type="Gene3D" id="3.40.140.10">
    <property type="entry name" value="Cytidine Deaminase, domain 2"/>
    <property type="match status" value="1"/>
</dbReference>
<gene>
    <name evidence="11" type="primary">radC</name>
    <name evidence="10" type="ORF">ERS852420_00609</name>
    <name evidence="11" type="ORF">GMD30_00205</name>
    <name evidence="9" type="ORF">M72_05711</name>
</gene>
<reference evidence="9" key="2">
    <citation type="submission" date="2015-05" db="EMBL/GenBank/DDBJ databases">
        <authorList>
            <person name="Wang D.B."/>
            <person name="Wang M."/>
        </authorList>
    </citation>
    <scope>NUCLEOTIDE SEQUENCE [LARGE SCALE GENOMIC DNA]</scope>
    <source>
        <strain evidence="9">M72</strain>
    </source>
</reference>
<dbReference type="EMBL" id="CVRR01000019">
    <property type="protein sequence ID" value="CRL38075.1"/>
    <property type="molecule type" value="Genomic_DNA"/>
</dbReference>
<reference evidence="11 14" key="3">
    <citation type="journal article" date="2019" name="Nat. Med.">
        <title>A library of human gut bacterial isolates paired with longitudinal multiomics data enables mechanistic microbiome research.</title>
        <authorList>
            <person name="Poyet M."/>
            <person name="Groussin M."/>
            <person name="Gibbons S.M."/>
            <person name="Avila-Pacheco J."/>
            <person name="Jiang X."/>
            <person name="Kearney S.M."/>
            <person name="Perrotta A.R."/>
            <person name="Berdy B."/>
            <person name="Zhao S."/>
            <person name="Lieberman T.D."/>
            <person name="Swanson P.K."/>
            <person name="Smith M."/>
            <person name="Roesemann S."/>
            <person name="Alexander J.E."/>
            <person name="Rich S.A."/>
            <person name="Livny J."/>
            <person name="Vlamakis H."/>
            <person name="Clish C."/>
            <person name="Bullock K."/>
            <person name="Deik A."/>
            <person name="Scott J."/>
            <person name="Pierce K.A."/>
            <person name="Xavier R.J."/>
            <person name="Alm E.J."/>
        </authorList>
    </citation>
    <scope>NUCLEOTIDE SEQUENCE [LARGE SCALE GENOMIC DNA]</scope>
    <source>
        <strain evidence="11 14">BIOML-A1</strain>
    </source>
</reference>
<dbReference type="PANTHER" id="PTHR30471:SF3">
    <property type="entry name" value="UPF0758 PROTEIN YEES-RELATED"/>
    <property type="match status" value="1"/>
</dbReference>
<evidence type="ECO:0000313" key="12">
    <source>
        <dbReference type="Proteomes" id="UP000049979"/>
    </source>
</evidence>
<dbReference type="InterPro" id="IPR025657">
    <property type="entry name" value="RadC_JAB"/>
</dbReference>
<dbReference type="PROSITE" id="PS01302">
    <property type="entry name" value="UPF0758"/>
    <property type="match status" value="1"/>
</dbReference>
<evidence type="ECO:0000256" key="7">
    <source>
        <dbReference type="RuleBase" id="RU003797"/>
    </source>
</evidence>
<dbReference type="InterPro" id="IPR010994">
    <property type="entry name" value="RuvA_2-like"/>
</dbReference>
<evidence type="ECO:0000256" key="6">
    <source>
        <dbReference type="ARBA" id="ARBA00023049"/>
    </source>
</evidence>
<dbReference type="AlphaFoldDB" id="A0A0M6WLS8"/>
<reference evidence="12" key="1">
    <citation type="submission" date="2015-05" db="EMBL/GenBank/DDBJ databases">
        <authorList>
            <consortium name="Pathogen Informatics"/>
        </authorList>
    </citation>
    <scope>NUCLEOTIDE SEQUENCE [LARGE SCALE GENOMIC DNA]</scope>
    <source>
        <strain evidence="10 13">2789STDY5608863</strain>
        <strain evidence="12">M72</strain>
    </source>
</reference>
<dbReference type="Pfam" id="PF04002">
    <property type="entry name" value="RadC"/>
    <property type="match status" value="1"/>
</dbReference>
<keyword evidence="3" id="KW-0479">Metal-binding</keyword>
<dbReference type="NCBIfam" id="NF000642">
    <property type="entry name" value="PRK00024.1"/>
    <property type="match status" value="1"/>
</dbReference>
<evidence type="ECO:0000313" key="11">
    <source>
        <dbReference type="EMBL" id="MTR80152.1"/>
    </source>
</evidence>